<name>A0A9Q1BSK9_HOLLE</name>
<dbReference type="Proteomes" id="UP001152320">
    <property type="component" value="Chromosome 12"/>
</dbReference>
<protein>
    <submittedName>
        <fullName evidence="1">Uncharacterized protein</fullName>
    </submittedName>
</protein>
<comment type="caution">
    <text evidence="1">The sequence shown here is derived from an EMBL/GenBank/DDBJ whole genome shotgun (WGS) entry which is preliminary data.</text>
</comment>
<sequence>MAARGLRRGPPIDVVHEKSVGQDEDMTLEASRGIQPGSKFYMSCFMFISLYGRIQGCLKRKHIDCMSSLRYNVLPVSRKAYTV</sequence>
<proteinExistence type="predicted"/>
<dbReference type="EMBL" id="JAIZAY010000012">
    <property type="protein sequence ID" value="KAJ8032051.1"/>
    <property type="molecule type" value="Genomic_DNA"/>
</dbReference>
<reference evidence="1" key="1">
    <citation type="submission" date="2021-10" db="EMBL/GenBank/DDBJ databases">
        <title>Tropical sea cucumber genome reveals ecological adaptation and Cuvierian tubules defense mechanism.</title>
        <authorList>
            <person name="Chen T."/>
        </authorList>
    </citation>
    <scope>NUCLEOTIDE SEQUENCE</scope>
    <source>
        <strain evidence="1">Nanhai2018</strain>
        <tissue evidence="1">Muscle</tissue>
    </source>
</reference>
<dbReference type="AlphaFoldDB" id="A0A9Q1BSK9"/>
<gene>
    <name evidence="1" type="ORF">HOLleu_25462</name>
</gene>
<evidence type="ECO:0000313" key="1">
    <source>
        <dbReference type="EMBL" id="KAJ8032051.1"/>
    </source>
</evidence>
<organism evidence="1 2">
    <name type="scientific">Holothuria leucospilota</name>
    <name type="common">Black long sea cucumber</name>
    <name type="synonym">Mertensiothuria leucospilota</name>
    <dbReference type="NCBI Taxonomy" id="206669"/>
    <lineage>
        <taxon>Eukaryota</taxon>
        <taxon>Metazoa</taxon>
        <taxon>Echinodermata</taxon>
        <taxon>Eleutherozoa</taxon>
        <taxon>Echinozoa</taxon>
        <taxon>Holothuroidea</taxon>
        <taxon>Aspidochirotacea</taxon>
        <taxon>Aspidochirotida</taxon>
        <taxon>Holothuriidae</taxon>
        <taxon>Holothuria</taxon>
    </lineage>
</organism>
<evidence type="ECO:0000313" key="2">
    <source>
        <dbReference type="Proteomes" id="UP001152320"/>
    </source>
</evidence>
<accession>A0A9Q1BSK9</accession>
<keyword evidence="2" id="KW-1185">Reference proteome</keyword>